<evidence type="ECO:0000256" key="2">
    <source>
        <dbReference type="ARBA" id="ARBA00022670"/>
    </source>
</evidence>
<dbReference type="InterPro" id="IPR038765">
    <property type="entry name" value="Papain-like_cys_pep_sf"/>
</dbReference>
<keyword evidence="2" id="KW-0645">Protease</keyword>
<dbReference type="PANTHER" id="PTHR47053:SF1">
    <property type="entry name" value="MUREIN DD-ENDOPEPTIDASE MEPH-RELATED"/>
    <property type="match status" value="1"/>
</dbReference>
<evidence type="ECO:0000256" key="5">
    <source>
        <dbReference type="SAM" id="SignalP"/>
    </source>
</evidence>
<keyword evidence="4" id="KW-0788">Thiol protease</keyword>
<accession>A0ABN8GGS0</accession>
<dbReference type="Gene3D" id="3.90.1720.10">
    <property type="entry name" value="endopeptidase domain like (from Nostoc punctiforme)"/>
    <property type="match status" value="1"/>
</dbReference>
<evidence type="ECO:0000256" key="1">
    <source>
        <dbReference type="ARBA" id="ARBA00007074"/>
    </source>
</evidence>
<organism evidence="7 8">
    <name type="scientific">Paenibacillus plantiphilus</name>
    <dbReference type="NCBI Taxonomy" id="2905650"/>
    <lineage>
        <taxon>Bacteria</taxon>
        <taxon>Bacillati</taxon>
        <taxon>Bacillota</taxon>
        <taxon>Bacilli</taxon>
        <taxon>Bacillales</taxon>
        <taxon>Paenibacillaceae</taxon>
        <taxon>Paenibacillus</taxon>
    </lineage>
</organism>
<dbReference type="Proteomes" id="UP000838686">
    <property type="component" value="Unassembled WGS sequence"/>
</dbReference>
<dbReference type="InterPro" id="IPR051202">
    <property type="entry name" value="Peptidase_C40"/>
</dbReference>
<dbReference type="SUPFAM" id="SSF54001">
    <property type="entry name" value="Cysteine proteinases"/>
    <property type="match status" value="1"/>
</dbReference>
<evidence type="ECO:0000259" key="6">
    <source>
        <dbReference type="PROSITE" id="PS51935"/>
    </source>
</evidence>
<dbReference type="PANTHER" id="PTHR47053">
    <property type="entry name" value="MUREIN DD-ENDOPEPTIDASE MEPH-RELATED"/>
    <property type="match status" value="1"/>
</dbReference>
<gene>
    <name evidence="7" type="ORF">PAECIP111893_02602</name>
</gene>
<keyword evidence="3" id="KW-0378">Hydrolase</keyword>
<reference evidence="7" key="1">
    <citation type="submission" date="2022-01" db="EMBL/GenBank/DDBJ databases">
        <authorList>
            <person name="Criscuolo A."/>
        </authorList>
    </citation>
    <scope>NUCLEOTIDE SEQUENCE</scope>
    <source>
        <strain evidence="7">CIP111893</strain>
    </source>
</reference>
<dbReference type="Pfam" id="PF00877">
    <property type="entry name" value="NLPC_P60"/>
    <property type="match status" value="1"/>
</dbReference>
<comment type="similarity">
    <text evidence="1">Belongs to the peptidase C40 family.</text>
</comment>
<name>A0ABN8GGS0_9BACL</name>
<protein>
    <recommendedName>
        <fullName evidence="6">NlpC/P60 domain-containing protein</fullName>
    </recommendedName>
</protein>
<dbReference type="EMBL" id="CAKMMF010000013">
    <property type="protein sequence ID" value="CAH1206753.1"/>
    <property type="molecule type" value="Genomic_DNA"/>
</dbReference>
<evidence type="ECO:0000256" key="3">
    <source>
        <dbReference type="ARBA" id="ARBA00022801"/>
    </source>
</evidence>
<dbReference type="RefSeq" id="WP_236342916.1">
    <property type="nucleotide sequence ID" value="NZ_CAKMMF010000013.1"/>
</dbReference>
<keyword evidence="8" id="KW-1185">Reference proteome</keyword>
<feature type="domain" description="NlpC/P60" evidence="6">
    <location>
        <begin position="38"/>
        <end position="163"/>
    </location>
</feature>
<dbReference type="PROSITE" id="PS51935">
    <property type="entry name" value="NLPC_P60"/>
    <property type="match status" value="1"/>
</dbReference>
<comment type="caution">
    <text evidence="7">The sequence shown here is derived from an EMBL/GenBank/DDBJ whole genome shotgun (WGS) entry which is preliminary data.</text>
</comment>
<evidence type="ECO:0000313" key="7">
    <source>
        <dbReference type="EMBL" id="CAH1206753.1"/>
    </source>
</evidence>
<evidence type="ECO:0000256" key="4">
    <source>
        <dbReference type="ARBA" id="ARBA00022807"/>
    </source>
</evidence>
<sequence length="166" mass="17572">MLQTKQLVRKVIHVGLCAAIGMTALGFGAAPKAAAATATKAEKVIKTGKSYIGVKYRYGAQAGITTAFDCSSYTQYIFKKNGIELPRTSKQQATKGVKVSKSSLKKGDLVFFKGSSSSSSIGHVGVYAGNNKFLHSSSSNGVKLSSLSSSYWKKKYVTARRVAASS</sequence>
<feature type="chain" id="PRO_5046262692" description="NlpC/P60 domain-containing protein" evidence="5">
    <location>
        <begin position="30"/>
        <end position="166"/>
    </location>
</feature>
<keyword evidence="5" id="KW-0732">Signal</keyword>
<evidence type="ECO:0000313" key="8">
    <source>
        <dbReference type="Proteomes" id="UP000838686"/>
    </source>
</evidence>
<feature type="signal peptide" evidence="5">
    <location>
        <begin position="1"/>
        <end position="29"/>
    </location>
</feature>
<proteinExistence type="inferred from homology"/>
<dbReference type="InterPro" id="IPR000064">
    <property type="entry name" value="NLP_P60_dom"/>
</dbReference>